<dbReference type="Proteomes" id="UP000596660">
    <property type="component" value="Unplaced"/>
</dbReference>
<keyword evidence="2" id="KW-1185">Reference proteome</keyword>
<sequence length="88" mass="10409">MMKHPKVTKISYNNVTCSLDEHEGYFSYILSPFKKMYHKKKPLDRAEIATKHGDRKKCEGDINCEAEFYIRQKRKMLELSKTMPLVPN</sequence>
<dbReference type="OMA" id="CEAEFYI"/>
<reference evidence="1" key="2">
    <citation type="submission" date="2021-03" db="UniProtKB">
        <authorList>
            <consortium name="EnsemblPlants"/>
        </authorList>
    </citation>
    <scope>IDENTIFICATION</scope>
</reference>
<name>A0A803M749_CHEQI</name>
<dbReference type="Gramene" id="AUR62024272-RA">
    <property type="protein sequence ID" value="AUR62024272-RA:cds"/>
    <property type="gene ID" value="AUR62024272"/>
</dbReference>
<organism evidence="1 2">
    <name type="scientific">Chenopodium quinoa</name>
    <name type="common">Quinoa</name>
    <dbReference type="NCBI Taxonomy" id="63459"/>
    <lineage>
        <taxon>Eukaryota</taxon>
        <taxon>Viridiplantae</taxon>
        <taxon>Streptophyta</taxon>
        <taxon>Embryophyta</taxon>
        <taxon>Tracheophyta</taxon>
        <taxon>Spermatophyta</taxon>
        <taxon>Magnoliopsida</taxon>
        <taxon>eudicotyledons</taxon>
        <taxon>Gunneridae</taxon>
        <taxon>Pentapetalae</taxon>
        <taxon>Caryophyllales</taxon>
        <taxon>Chenopodiaceae</taxon>
        <taxon>Chenopodioideae</taxon>
        <taxon>Atripliceae</taxon>
        <taxon>Chenopodium</taxon>
    </lineage>
</organism>
<evidence type="ECO:0000313" key="1">
    <source>
        <dbReference type="EnsemblPlants" id="AUR62024272-RA:cds"/>
    </source>
</evidence>
<dbReference type="AlphaFoldDB" id="A0A803M749"/>
<proteinExistence type="predicted"/>
<accession>A0A803M749</accession>
<protein>
    <submittedName>
        <fullName evidence="1">Uncharacterized protein</fullName>
    </submittedName>
</protein>
<dbReference type="EnsemblPlants" id="AUR62024272-RA">
    <property type="protein sequence ID" value="AUR62024272-RA:cds"/>
    <property type="gene ID" value="AUR62024272"/>
</dbReference>
<evidence type="ECO:0000313" key="2">
    <source>
        <dbReference type="Proteomes" id="UP000596660"/>
    </source>
</evidence>
<reference evidence="1" key="1">
    <citation type="journal article" date="2017" name="Nature">
        <title>The genome of Chenopodium quinoa.</title>
        <authorList>
            <person name="Jarvis D.E."/>
            <person name="Ho Y.S."/>
            <person name="Lightfoot D.J."/>
            <person name="Schmoeckel S.M."/>
            <person name="Li B."/>
            <person name="Borm T.J.A."/>
            <person name="Ohyanagi H."/>
            <person name="Mineta K."/>
            <person name="Michell C.T."/>
            <person name="Saber N."/>
            <person name="Kharbatia N.M."/>
            <person name="Rupper R.R."/>
            <person name="Sharp A.R."/>
            <person name="Dally N."/>
            <person name="Boughton B.A."/>
            <person name="Woo Y.H."/>
            <person name="Gao G."/>
            <person name="Schijlen E.G.W.M."/>
            <person name="Guo X."/>
            <person name="Momin A.A."/>
            <person name="Negrao S."/>
            <person name="Al-Babili S."/>
            <person name="Gehring C."/>
            <person name="Roessner U."/>
            <person name="Jung C."/>
            <person name="Murphy K."/>
            <person name="Arold S.T."/>
            <person name="Gojobori T."/>
            <person name="van der Linden C.G."/>
            <person name="van Loo E.N."/>
            <person name="Jellen E.N."/>
            <person name="Maughan P.J."/>
            <person name="Tester M."/>
        </authorList>
    </citation>
    <scope>NUCLEOTIDE SEQUENCE [LARGE SCALE GENOMIC DNA]</scope>
    <source>
        <strain evidence="1">cv. PI 614886</strain>
    </source>
</reference>